<name>A0A5N6N5K5_9ASTR</name>
<keyword evidence="3" id="KW-1185">Reference proteome</keyword>
<sequence length="123" mass="13748">MGFGSNLILVLIFVGSRLIDGFGTFGFDIHHRYSDRVKGILYIDDPGLPQMGSANYYFAMAQRDRIFHRRRLAGDPAGTVESSFAFLDGNETYQLPSLGSTSRTPARVFERNNDAVFAMDTED</sequence>
<keyword evidence="1" id="KW-0732">Signal</keyword>
<evidence type="ECO:0000313" key="3">
    <source>
        <dbReference type="Proteomes" id="UP000326396"/>
    </source>
</evidence>
<dbReference type="AlphaFoldDB" id="A0A5N6N5K5"/>
<feature type="signal peptide" evidence="1">
    <location>
        <begin position="1"/>
        <end position="21"/>
    </location>
</feature>
<evidence type="ECO:0000313" key="2">
    <source>
        <dbReference type="EMBL" id="KAD4385427.1"/>
    </source>
</evidence>
<accession>A0A5N6N5K5</accession>
<reference evidence="2 3" key="1">
    <citation type="submission" date="2019-05" db="EMBL/GenBank/DDBJ databases">
        <title>Mikania micrantha, genome provides insights into the molecular mechanism of rapid growth.</title>
        <authorList>
            <person name="Liu B."/>
        </authorList>
    </citation>
    <scope>NUCLEOTIDE SEQUENCE [LARGE SCALE GENOMIC DNA]</scope>
    <source>
        <strain evidence="2">NLD-2019</strain>
        <tissue evidence="2">Leaf</tissue>
    </source>
</reference>
<comment type="caution">
    <text evidence="2">The sequence shown here is derived from an EMBL/GenBank/DDBJ whole genome shotgun (WGS) entry which is preliminary data.</text>
</comment>
<evidence type="ECO:0008006" key="4">
    <source>
        <dbReference type="Google" id="ProtNLM"/>
    </source>
</evidence>
<feature type="chain" id="PRO_5024442098" description="Legume lectin domain-containing protein" evidence="1">
    <location>
        <begin position="22"/>
        <end position="123"/>
    </location>
</feature>
<gene>
    <name evidence="2" type="ORF">E3N88_25595</name>
</gene>
<dbReference type="OrthoDB" id="2747330at2759"/>
<proteinExistence type="predicted"/>
<organism evidence="2 3">
    <name type="scientific">Mikania micrantha</name>
    <name type="common">bitter vine</name>
    <dbReference type="NCBI Taxonomy" id="192012"/>
    <lineage>
        <taxon>Eukaryota</taxon>
        <taxon>Viridiplantae</taxon>
        <taxon>Streptophyta</taxon>
        <taxon>Embryophyta</taxon>
        <taxon>Tracheophyta</taxon>
        <taxon>Spermatophyta</taxon>
        <taxon>Magnoliopsida</taxon>
        <taxon>eudicotyledons</taxon>
        <taxon>Gunneridae</taxon>
        <taxon>Pentapetalae</taxon>
        <taxon>asterids</taxon>
        <taxon>campanulids</taxon>
        <taxon>Asterales</taxon>
        <taxon>Asteraceae</taxon>
        <taxon>Asteroideae</taxon>
        <taxon>Heliantheae alliance</taxon>
        <taxon>Eupatorieae</taxon>
        <taxon>Mikania</taxon>
    </lineage>
</organism>
<dbReference type="EMBL" id="SZYD01000013">
    <property type="protein sequence ID" value="KAD4385427.1"/>
    <property type="molecule type" value="Genomic_DNA"/>
</dbReference>
<evidence type="ECO:0000256" key="1">
    <source>
        <dbReference type="SAM" id="SignalP"/>
    </source>
</evidence>
<protein>
    <recommendedName>
        <fullName evidence="4">Legume lectin domain-containing protein</fullName>
    </recommendedName>
</protein>
<dbReference type="Proteomes" id="UP000326396">
    <property type="component" value="Linkage Group LG3"/>
</dbReference>